<dbReference type="InterPro" id="IPR020323">
    <property type="entry name" value="DUF2716"/>
</dbReference>
<evidence type="ECO:0000313" key="2">
    <source>
        <dbReference type="Proteomes" id="UP001180724"/>
    </source>
</evidence>
<dbReference type="Proteomes" id="UP001180724">
    <property type="component" value="Unassembled WGS sequence"/>
</dbReference>
<dbReference type="RefSeq" id="WP_311573615.1">
    <property type="nucleotide sequence ID" value="NZ_JAVRFH010000016.1"/>
</dbReference>
<comment type="caution">
    <text evidence="1">The sequence shown here is derived from an EMBL/GenBank/DDBJ whole genome shotgun (WGS) entry which is preliminary data.</text>
</comment>
<name>A0ABU3AQM2_9ACTN</name>
<dbReference type="Pfam" id="PF10898">
    <property type="entry name" value="DUF2716"/>
    <property type="match status" value="1"/>
</dbReference>
<proteinExistence type="predicted"/>
<organism evidence="1 2">
    <name type="scientific">Streptomyces lancefieldiae</name>
    <dbReference type="NCBI Taxonomy" id="3075520"/>
    <lineage>
        <taxon>Bacteria</taxon>
        <taxon>Bacillati</taxon>
        <taxon>Actinomycetota</taxon>
        <taxon>Actinomycetes</taxon>
        <taxon>Kitasatosporales</taxon>
        <taxon>Streptomycetaceae</taxon>
        <taxon>Streptomyces</taxon>
    </lineage>
</organism>
<accession>A0ABU3AQM2</accession>
<evidence type="ECO:0000313" key="1">
    <source>
        <dbReference type="EMBL" id="MDT0612125.1"/>
    </source>
</evidence>
<sequence>MGCAEGGEHLAAVVDDAFPGQPAWPLSPYPDADCFIFLAEDFHFGSSGHPGKGLSAVR</sequence>
<reference evidence="1" key="1">
    <citation type="submission" date="2024-05" db="EMBL/GenBank/DDBJ databases">
        <title>30 novel species of actinomycetes from the DSMZ collection.</title>
        <authorList>
            <person name="Nouioui I."/>
        </authorList>
    </citation>
    <scope>NUCLEOTIDE SEQUENCE</scope>
    <source>
        <strain evidence="1">DSM 40712</strain>
    </source>
</reference>
<protein>
    <submittedName>
        <fullName evidence="1">DUF2716 domain-containing protein</fullName>
    </submittedName>
</protein>
<dbReference type="EMBL" id="JAVRFH010000016">
    <property type="protein sequence ID" value="MDT0612125.1"/>
    <property type="molecule type" value="Genomic_DNA"/>
</dbReference>
<gene>
    <name evidence="1" type="ORF">RM812_18145</name>
</gene>
<keyword evidence="2" id="KW-1185">Reference proteome</keyword>